<comment type="caution">
    <text evidence="7">The sequence shown here is derived from an EMBL/GenBank/DDBJ whole genome shotgun (WGS) entry which is preliminary data.</text>
</comment>
<accession>A0A177AWG9</accession>
<gene>
    <name evidence="7" type="ORF">A3Q56_06441</name>
</gene>
<dbReference type="CDD" id="cd09941">
    <property type="entry name" value="SH2_Grb2_like"/>
    <property type="match status" value="1"/>
</dbReference>
<dbReference type="Pfam" id="PF00017">
    <property type="entry name" value="SH2"/>
    <property type="match status" value="1"/>
</dbReference>
<dbReference type="SMART" id="SM00252">
    <property type="entry name" value="SH2"/>
    <property type="match status" value="1"/>
</dbReference>
<protein>
    <submittedName>
        <fullName evidence="7">GRB2-related adapter protein</fullName>
    </submittedName>
</protein>
<dbReference type="Pfam" id="PF14604">
    <property type="entry name" value="SH3_9"/>
    <property type="match status" value="1"/>
</dbReference>
<dbReference type="PRINTS" id="PR00452">
    <property type="entry name" value="SH3DOMAIN"/>
</dbReference>
<dbReference type="Gene3D" id="2.30.30.40">
    <property type="entry name" value="SH3 Domains"/>
    <property type="match status" value="2"/>
</dbReference>
<dbReference type="InterPro" id="IPR036860">
    <property type="entry name" value="SH2_dom_sf"/>
</dbReference>
<dbReference type="InterPro" id="IPR000980">
    <property type="entry name" value="SH2"/>
</dbReference>
<evidence type="ECO:0000259" key="6">
    <source>
        <dbReference type="PROSITE" id="PS50002"/>
    </source>
</evidence>
<evidence type="ECO:0000256" key="2">
    <source>
        <dbReference type="ARBA" id="ARBA00022999"/>
    </source>
</evidence>
<evidence type="ECO:0000313" key="8">
    <source>
        <dbReference type="Proteomes" id="UP000078046"/>
    </source>
</evidence>
<dbReference type="InterPro" id="IPR036028">
    <property type="entry name" value="SH3-like_dom_sf"/>
</dbReference>
<evidence type="ECO:0000256" key="3">
    <source>
        <dbReference type="PROSITE-ProRule" id="PRU00191"/>
    </source>
</evidence>
<dbReference type="InterPro" id="IPR043539">
    <property type="entry name" value="Grb2-like"/>
</dbReference>
<dbReference type="EMBL" id="LWCA01001122">
    <property type="protein sequence ID" value="OAF65852.1"/>
    <property type="molecule type" value="Genomic_DNA"/>
</dbReference>
<organism evidence="7 8">
    <name type="scientific">Intoshia linei</name>
    <dbReference type="NCBI Taxonomy" id="1819745"/>
    <lineage>
        <taxon>Eukaryota</taxon>
        <taxon>Metazoa</taxon>
        <taxon>Spiralia</taxon>
        <taxon>Lophotrochozoa</taxon>
        <taxon>Mesozoa</taxon>
        <taxon>Orthonectida</taxon>
        <taxon>Rhopaluridae</taxon>
        <taxon>Intoshia</taxon>
    </lineage>
</organism>
<feature type="domain" description="SH2" evidence="5">
    <location>
        <begin position="60"/>
        <end position="163"/>
    </location>
</feature>
<dbReference type="PANTHER" id="PTHR46037">
    <property type="entry name" value="PROTEIN ENHANCER OF SEVENLESS 2B"/>
    <property type="match status" value="1"/>
</dbReference>
<dbReference type="PROSITE" id="PS50002">
    <property type="entry name" value="SH3"/>
    <property type="match status" value="2"/>
</dbReference>
<dbReference type="OrthoDB" id="10255964at2759"/>
<dbReference type="PROSITE" id="PS50001">
    <property type="entry name" value="SH2"/>
    <property type="match status" value="1"/>
</dbReference>
<evidence type="ECO:0000256" key="4">
    <source>
        <dbReference type="PROSITE-ProRule" id="PRU00192"/>
    </source>
</evidence>
<dbReference type="Gene3D" id="3.30.505.10">
    <property type="entry name" value="SH2 domain"/>
    <property type="match status" value="1"/>
</dbReference>
<reference evidence="7 8" key="1">
    <citation type="submission" date="2016-04" db="EMBL/GenBank/DDBJ databases">
        <title>The genome of Intoshia linei affirms orthonectids as highly simplified spiralians.</title>
        <authorList>
            <person name="Mikhailov K.V."/>
            <person name="Slusarev G.S."/>
            <person name="Nikitin M.A."/>
            <person name="Logacheva M.D."/>
            <person name="Penin A."/>
            <person name="Aleoshin V."/>
            <person name="Panchin Y.V."/>
        </authorList>
    </citation>
    <scope>NUCLEOTIDE SEQUENCE [LARGE SCALE GENOMIC DNA]</scope>
    <source>
        <strain evidence="7">Intl2013</strain>
        <tissue evidence="7">Whole animal</tissue>
    </source>
</reference>
<evidence type="ECO:0000313" key="7">
    <source>
        <dbReference type="EMBL" id="OAF65852.1"/>
    </source>
</evidence>
<dbReference type="Pfam" id="PF00018">
    <property type="entry name" value="SH3_1"/>
    <property type="match status" value="1"/>
</dbReference>
<feature type="domain" description="SH3" evidence="6">
    <location>
        <begin position="159"/>
        <end position="222"/>
    </location>
</feature>
<dbReference type="PRINTS" id="PR00401">
    <property type="entry name" value="SH2DOMAIN"/>
</dbReference>
<keyword evidence="8" id="KW-1185">Reference proteome</keyword>
<dbReference type="Proteomes" id="UP000078046">
    <property type="component" value="Unassembled WGS sequence"/>
</dbReference>
<evidence type="ECO:0000256" key="1">
    <source>
        <dbReference type="ARBA" id="ARBA00022443"/>
    </source>
</evidence>
<keyword evidence="2 3" id="KW-0727">SH2 domain</keyword>
<dbReference type="SUPFAM" id="SSF50044">
    <property type="entry name" value="SH3-domain"/>
    <property type="match status" value="2"/>
</dbReference>
<dbReference type="SUPFAM" id="SSF55550">
    <property type="entry name" value="SH2 domain"/>
    <property type="match status" value="1"/>
</dbReference>
<keyword evidence="1 4" id="KW-0728">SH3 domain</keyword>
<feature type="domain" description="SH3" evidence="6">
    <location>
        <begin position="1"/>
        <end position="58"/>
    </location>
</feature>
<dbReference type="SMART" id="SM00326">
    <property type="entry name" value="SH3"/>
    <property type="match status" value="2"/>
</dbReference>
<dbReference type="AlphaFoldDB" id="A0A177AWG9"/>
<proteinExistence type="predicted"/>
<evidence type="ECO:0000259" key="5">
    <source>
        <dbReference type="PROSITE" id="PS50001"/>
    </source>
</evidence>
<dbReference type="InterPro" id="IPR001452">
    <property type="entry name" value="SH3_domain"/>
</dbReference>
<name>A0A177AWG9_9BILA</name>
<sequence>MEAFAKHDFKPKQQDEIGFNRNDLLKIINVDDDKNWYKAEVDSQCGYVPSNYVEMKNYSWYISRITRSESEKILMDRDTKTNELIQPDGSFIVRSSESSPGGFSMSVKVGASVQHFKILRDSTNNFFLWVHKFNSINDLVEYHKKHSVSRTQTIYLVDMKRIVVRADYDFKAQEADELELKTGLYVTVVENRDKDWWTGEYEHKGKYHRGIFPRSYVTIVNSY</sequence>